<feature type="transmembrane region" description="Helical" evidence="7">
    <location>
        <begin position="357"/>
        <end position="379"/>
    </location>
</feature>
<evidence type="ECO:0000259" key="8">
    <source>
        <dbReference type="Pfam" id="PF13632"/>
    </source>
</evidence>
<evidence type="ECO:0000256" key="7">
    <source>
        <dbReference type="SAM" id="Phobius"/>
    </source>
</evidence>
<dbReference type="Pfam" id="PF13632">
    <property type="entry name" value="Glyco_trans_2_3"/>
    <property type="match status" value="1"/>
</dbReference>
<reference evidence="9 10" key="1">
    <citation type="submission" date="2018-07" db="EMBL/GenBank/DDBJ databases">
        <title>Genomic Encyclopedia of Type Strains, Phase III (KMG-III): the genomes of soil and plant-associated and newly described type strains.</title>
        <authorList>
            <person name="Whitman W."/>
        </authorList>
    </citation>
    <scope>NUCLEOTIDE SEQUENCE [LARGE SCALE GENOMIC DNA]</scope>
    <source>
        <strain evidence="9 10">31-25a</strain>
    </source>
</reference>
<protein>
    <submittedName>
        <fullName evidence="9">Cellulose synthase/poly-beta-1,6-N-acetylglucosamine synthase-like glycosyltransferase</fullName>
    </submittedName>
</protein>
<dbReference type="InterPro" id="IPR050321">
    <property type="entry name" value="Glycosyltr_2/OpgH_subfam"/>
</dbReference>
<accession>A0A368YNI9</accession>
<keyword evidence="10" id="KW-1185">Reference proteome</keyword>
<keyword evidence="5 7" id="KW-1133">Transmembrane helix</keyword>
<dbReference type="Proteomes" id="UP000253324">
    <property type="component" value="Unassembled WGS sequence"/>
</dbReference>
<sequence length="623" mass="70171">MSEANKISGAREPFLVPVLTGSSKMEYLVGAAIWLALLVYFWSWWLQPEHYIDFWGFVSVTAILAWVTLLPAYFMAIFYHARKPNGKLRLPAGSRVAMVVTKAPSEPFSIVATTLNAMLAQEFPHDVWLADEDPSLETLRWCKQHGVFVSTRKNRPDYHLSTWPRRTRCKEGNLAFFYDHYGYERYDFVVQLDADHVPEAGYLVEMLRPFVDPDVGYVSAPSICDQNASESWSARGRLYAEASMHGALQAGYNHGLAPLCIGSHYAVRTSALKEIGGLGPELAEDHSTTLIMNAHGWRGVHALDAIAHGDGPRTFADLVTQEFQWSRSLVMVLLQYSPIYVPRLPLKLKFQFLFAQLWYPLFAFFMALMFFMPILALVRQQNFVAVTYPDFLAHFMPLSVALMVLAYRWRSSGSFRPFDAKILSWETMFFLFARWPWALAGTVAAVRDRIMGSHVDFRITPKGASEVDPLPSRVLMPYGILSIISTLPVLLMQNAGETRGFYIFAIINAVLYTLLFLTIVVQHARENIVRVRTRAYRPAMAASLLALIVLPGFATFEHGKEGLEALAWGAGRLRLYETRYAVSGAGVGSGELRTLTFKPRWLPAAPPINNFSKEEGLKESGTK</sequence>
<comment type="subcellular location">
    <subcellularLocation>
        <location evidence="1">Membrane</location>
        <topology evidence="1">Multi-pass membrane protein</topology>
    </subcellularLocation>
</comment>
<dbReference type="OrthoDB" id="9806824at2"/>
<gene>
    <name evidence="9" type="ORF">C7476_11211</name>
</gene>
<dbReference type="InterPro" id="IPR001173">
    <property type="entry name" value="Glyco_trans_2-like"/>
</dbReference>
<dbReference type="EMBL" id="QPJM01000012">
    <property type="protein sequence ID" value="RCW80856.1"/>
    <property type="molecule type" value="Genomic_DNA"/>
</dbReference>
<evidence type="ECO:0000256" key="3">
    <source>
        <dbReference type="ARBA" id="ARBA00022679"/>
    </source>
</evidence>
<comment type="caution">
    <text evidence="9">The sequence shown here is derived from an EMBL/GenBank/DDBJ whole genome shotgun (WGS) entry which is preliminary data.</text>
</comment>
<evidence type="ECO:0000256" key="6">
    <source>
        <dbReference type="ARBA" id="ARBA00023136"/>
    </source>
</evidence>
<feature type="transmembrane region" description="Helical" evidence="7">
    <location>
        <begin position="428"/>
        <end position="446"/>
    </location>
</feature>
<keyword evidence="3 9" id="KW-0808">Transferase</keyword>
<evidence type="ECO:0000256" key="1">
    <source>
        <dbReference type="ARBA" id="ARBA00004141"/>
    </source>
</evidence>
<dbReference type="PANTHER" id="PTHR43867:SF2">
    <property type="entry name" value="CELLULOSE SYNTHASE CATALYTIC SUBUNIT A [UDP-FORMING]"/>
    <property type="match status" value="1"/>
</dbReference>
<feature type="domain" description="Glycosyltransferase 2-like" evidence="8">
    <location>
        <begin position="189"/>
        <end position="378"/>
    </location>
</feature>
<dbReference type="RefSeq" id="WP_114431418.1">
    <property type="nucleotide sequence ID" value="NZ_QPJM01000012.1"/>
</dbReference>
<dbReference type="SUPFAM" id="SSF53448">
    <property type="entry name" value="Nucleotide-diphospho-sugar transferases"/>
    <property type="match status" value="1"/>
</dbReference>
<feature type="transmembrane region" description="Helical" evidence="7">
    <location>
        <begin position="501"/>
        <end position="524"/>
    </location>
</feature>
<organism evidence="9 10">
    <name type="scientific">Phyllobacterium bourgognense</name>
    <dbReference type="NCBI Taxonomy" id="314236"/>
    <lineage>
        <taxon>Bacteria</taxon>
        <taxon>Pseudomonadati</taxon>
        <taxon>Pseudomonadota</taxon>
        <taxon>Alphaproteobacteria</taxon>
        <taxon>Hyphomicrobiales</taxon>
        <taxon>Phyllobacteriaceae</taxon>
        <taxon>Phyllobacterium</taxon>
    </lineage>
</organism>
<feature type="transmembrane region" description="Helical" evidence="7">
    <location>
        <begin position="57"/>
        <end position="79"/>
    </location>
</feature>
<evidence type="ECO:0000256" key="2">
    <source>
        <dbReference type="ARBA" id="ARBA00022676"/>
    </source>
</evidence>
<dbReference type="InterPro" id="IPR029044">
    <property type="entry name" value="Nucleotide-diphossugar_trans"/>
</dbReference>
<evidence type="ECO:0000256" key="4">
    <source>
        <dbReference type="ARBA" id="ARBA00022692"/>
    </source>
</evidence>
<dbReference type="Gene3D" id="3.90.550.10">
    <property type="entry name" value="Spore Coat Polysaccharide Biosynthesis Protein SpsA, Chain A"/>
    <property type="match status" value="1"/>
</dbReference>
<feature type="transmembrane region" description="Helical" evidence="7">
    <location>
        <begin position="475"/>
        <end position="492"/>
    </location>
</feature>
<proteinExistence type="predicted"/>
<dbReference type="GO" id="GO:0016758">
    <property type="term" value="F:hexosyltransferase activity"/>
    <property type="evidence" value="ECO:0007669"/>
    <property type="project" value="TreeGrafter"/>
</dbReference>
<dbReference type="GO" id="GO:0005886">
    <property type="term" value="C:plasma membrane"/>
    <property type="evidence" value="ECO:0007669"/>
    <property type="project" value="TreeGrafter"/>
</dbReference>
<keyword evidence="6 7" id="KW-0472">Membrane</keyword>
<keyword evidence="2" id="KW-0328">Glycosyltransferase</keyword>
<evidence type="ECO:0000256" key="5">
    <source>
        <dbReference type="ARBA" id="ARBA00022989"/>
    </source>
</evidence>
<keyword evidence="4 7" id="KW-0812">Transmembrane</keyword>
<feature type="transmembrane region" description="Helical" evidence="7">
    <location>
        <begin position="536"/>
        <end position="556"/>
    </location>
</feature>
<feature type="transmembrane region" description="Helical" evidence="7">
    <location>
        <begin position="391"/>
        <end position="407"/>
    </location>
</feature>
<name>A0A368YNI9_9HYPH</name>
<evidence type="ECO:0000313" key="9">
    <source>
        <dbReference type="EMBL" id="RCW80856.1"/>
    </source>
</evidence>
<feature type="transmembrane region" description="Helical" evidence="7">
    <location>
        <begin position="27"/>
        <end position="45"/>
    </location>
</feature>
<evidence type="ECO:0000313" key="10">
    <source>
        <dbReference type="Proteomes" id="UP000253324"/>
    </source>
</evidence>
<dbReference type="PANTHER" id="PTHR43867">
    <property type="entry name" value="CELLULOSE SYNTHASE CATALYTIC SUBUNIT A [UDP-FORMING]"/>
    <property type="match status" value="1"/>
</dbReference>
<dbReference type="AlphaFoldDB" id="A0A368YNI9"/>